<dbReference type="InterPro" id="IPR018076">
    <property type="entry name" value="T2SS_GspF_dom"/>
</dbReference>
<evidence type="ECO:0000313" key="9">
    <source>
        <dbReference type="Proteomes" id="UP000661691"/>
    </source>
</evidence>
<keyword evidence="4 6" id="KW-1133">Transmembrane helix</keyword>
<feature type="domain" description="Type II secretion system protein GspF" evidence="7">
    <location>
        <begin position="162"/>
        <end position="287"/>
    </location>
</feature>
<dbReference type="EMBL" id="JACXAH010000010">
    <property type="protein sequence ID" value="MBD1372429.1"/>
    <property type="molecule type" value="Genomic_DNA"/>
</dbReference>
<dbReference type="PANTHER" id="PTHR35007">
    <property type="entry name" value="INTEGRAL MEMBRANE PROTEIN-RELATED"/>
    <property type="match status" value="1"/>
</dbReference>
<feature type="transmembrane region" description="Helical" evidence="6">
    <location>
        <begin position="6"/>
        <end position="24"/>
    </location>
</feature>
<protein>
    <submittedName>
        <fullName evidence="8">Type II secretion system F family protein</fullName>
    </submittedName>
</protein>
<dbReference type="GO" id="GO:0005886">
    <property type="term" value="C:plasma membrane"/>
    <property type="evidence" value="ECO:0007669"/>
    <property type="project" value="UniProtKB-SubCell"/>
</dbReference>
<dbReference type="RefSeq" id="WP_191141966.1">
    <property type="nucleotide sequence ID" value="NZ_JACXAH010000010.1"/>
</dbReference>
<evidence type="ECO:0000313" key="8">
    <source>
        <dbReference type="EMBL" id="MBD1372429.1"/>
    </source>
</evidence>
<evidence type="ECO:0000256" key="2">
    <source>
        <dbReference type="ARBA" id="ARBA00022475"/>
    </source>
</evidence>
<proteinExistence type="predicted"/>
<organism evidence="8 9">
    <name type="scientific">Polycladospora coralii</name>
    <dbReference type="NCBI Taxonomy" id="2771432"/>
    <lineage>
        <taxon>Bacteria</taxon>
        <taxon>Bacillati</taxon>
        <taxon>Bacillota</taxon>
        <taxon>Bacilli</taxon>
        <taxon>Bacillales</taxon>
        <taxon>Thermoactinomycetaceae</taxon>
        <taxon>Polycladospora</taxon>
    </lineage>
</organism>
<gene>
    <name evidence="8" type="ORF">IC620_08665</name>
</gene>
<sequence>MFFLFLMFTFLIWILLVSASIFYYQYSKQNDEIATYLNNKIPPWKVVKEKARKKDLLQHLMDQAAPYGSKIQILSDSAELEDSLIKASYPYNLSVQRLHGAKVLAMLGSLLFAGLYFVLGFPFAPIALILIPFVAYMSPMYLVRFLAKRRQEHIRYDLPDYLDMMSITLQAGMSLDDAVSYYVETTDGPLSEEFARLNQEIKFGVQRESAYRSLISRTTSSELEALIQSLIQAYNLGTPIADVFTQQAEEMRHMRAERAKEAAGKAAPKISLVSGLLIAPSIMLLILSSIIYNYFIKNNIFGG</sequence>
<keyword evidence="2" id="KW-1003">Cell membrane</keyword>
<name>A0A926NF77_9BACL</name>
<keyword evidence="5 6" id="KW-0472">Membrane</keyword>
<feature type="transmembrane region" description="Helical" evidence="6">
    <location>
        <begin position="270"/>
        <end position="295"/>
    </location>
</feature>
<comment type="caution">
    <text evidence="8">The sequence shown here is derived from an EMBL/GenBank/DDBJ whole genome shotgun (WGS) entry which is preliminary data.</text>
</comment>
<dbReference type="Pfam" id="PF00482">
    <property type="entry name" value="T2SSF"/>
    <property type="match status" value="1"/>
</dbReference>
<keyword evidence="9" id="KW-1185">Reference proteome</keyword>
<reference evidence="8" key="1">
    <citation type="submission" date="2020-09" db="EMBL/GenBank/DDBJ databases">
        <title>A novel bacterium of genus Hazenella, isolated from South China Sea.</title>
        <authorList>
            <person name="Huang H."/>
            <person name="Mo K."/>
            <person name="Hu Y."/>
        </authorList>
    </citation>
    <scope>NUCLEOTIDE SEQUENCE</scope>
    <source>
        <strain evidence="8">IB182357</strain>
    </source>
</reference>
<evidence type="ECO:0000256" key="4">
    <source>
        <dbReference type="ARBA" id="ARBA00022989"/>
    </source>
</evidence>
<feature type="transmembrane region" description="Helical" evidence="6">
    <location>
        <begin position="103"/>
        <end position="121"/>
    </location>
</feature>
<keyword evidence="3 6" id="KW-0812">Transmembrane</keyword>
<evidence type="ECO:0000256" key="1">
    <source>
        <dbReference type="ARBA" id="ARBA00004651"/>
    </source>
</evidence>
<dbReference type="AlphaFoldDB" id="A0A926NF77"/>
<feature type="transmembrane region" description="Helical" evidence="6">
    <location>
        <begin position="127"/>
        <end position="147"/>
    </location>
</feature>
<comment type="subcellular location">
    <subcellularLocation>
        <location evidence="1">Cell membrane</location>
        <topology evidence="1">Multi-pass membrane protein</topology>
    </subcellularLocation>
</comment>
<evidence type="ECO:0000256" key="6">
    <source>
        <dbReference type="SAM" id="Phobius"/>
    </source>
</evidence>
<evidence type="ECO:0000259" key="7">
    <source>
        <dbReference type="Pfam" id="PF00482"/>
    </source>
</evidence>
<evidence type="ECO:0000256" key="3">
    <source>
        <dbReference type="ARBA" id="ARBA00022692"/>
    </source>
</evidence>
<accession>A0A926NF77</accession>
<dbReference type="Proteomes" id="UP000661691">
    <property type="component" value="Unassembled WGS sequence"/>
</dbReference>
<evidence type="ECO:0000256" key="5">
    <source>
        <dbReference type="ARBA" id="ARBA00023136"/>
    </source>
</evidence>
<dbReference type="PANTHER" id="PTHR35007:SF2">
    <property type="entry name" value="PILUS ASSEMBLE PROTEIN"/>
    <property type="match status" value="1"/>
</dbReference>